<gene>
    <name evidence="3" type="ORF">H1P_1280011</name>
</gene>
<sequence>MNRFKLISLAIILTVVGILLGQNRELLSLKLFCSGIANQSCLYRTPPLPLAVWIGLFAIAGMVSSLLWQFFNRLATPTQKASKSENNRFAKKKVRNPQAEYVRPKVTVNSSSASASDWEEPGSEDWETGKTPQVSKNDVKVSSPNEGVQREPQDRSSSDSVYSYKFREAKEKSGEDLSSGKRENVDDVYDATYRTVGNPQPGKSNVNEEDEEWI</sequence>
<proteinExistence type="predicted"/>
<reference evidence="3 4" key="1">
    <citation type="submission" date="2019-01" db="EMBL/GenBank/DDBJ databases">
        <authorList>
            <person name="Brito A."/>
        </authorList>
    </citation>
    <scope>NUCLEOTIDE SEQUENCE [LARGE SCALE GENOMIC DNA]</scope>
    <source>
        <strain evidence="3">1</strain>
    </source>
</reference>
<dbReference type="Proteomes" id="UP000320055">
    <property type="component" value="Unassembled WGS sequence"/>
</dbReference>
<keyword evidence="2" id="KW-0812">Transmembrane</keyword>
<dbReference type="AlphaFoldDB" id="A0A563VKF0"/>
<keyword evidence="2" id="KW-1133">Transmembrane helix</keyword>
<evidence type="ECO:0000256" key="2">
    <source>
        <dbReference type="SAM" id="Phobius"/>
    </source>
</evidence>
<dbReference type="OrthoDB" id="428681at2"/>
<feature type="transmembrane region" description="Helical" evidence="2">
    <location>
        <begin position="50"/>
        <end position="71"/>
    </location>
</feature>
<feature type="compositionally biased region" description="Polar residues" evidence="1">
    <location>
        <begin position="130"/>
        <end position="146"/>
    </location>
</feature>
<feature type="compositionally biased region" description="Basic and acidic residues" evidence="1">
    <location>
        <begin position="165"/>
        <end position="185"/>
    </location>
</feature>
<name>A0A563VKF0_9CYAN</name>
<feature type="compositionally biased region" description="Polar residues" evidence="1">
    <location>
        <begin position="195"/>
        <end position="205"/>
    </location>
</feature>
<evidence type="ECO:0000313" key="3">
    <source>
        <dbReference type="EMBL" id="VEP11956.1"/>
    </source>
</evidence>
<protein>
    <recommendedName>
        <fullName evidence="5">Lipopolysaccharide assembly protein A domain-containing protein</fullName>
    </recommendedName>
</protein>
<organism evidence="3 4">
    <name type="scientific">Hyella patelloides LEGE 07179</name>
    <dbReference type="NCBI Taxonomy" id="945734"/>
    <lineage>
        <taxon>Bacteria</taxon>
        <taxon>Bacillati</taxon>
        <taxon>Cyanobacteriota</taxon>
        <taxon>Cyanophyceae</taxon>
        <taxon>Pleurocapsales</taxon>
        <taxon>Hyellaceae</taxon>
        <taxon>Hyella</taxon>
    </lineage>
</organism>
<keyword evidence="2" id="KW-0472">Membrane</keyword>
<evidence type="ECO:0000256" key="1">
    <source>
        <dbReference type="SAM" id="MobiDB-lite"/>
    </source>
</evidence>
<dbReference type="RefSeq" id="WP_144869813.1">
    <property type="nucleotide sequence ID" value="NZ_LR213881.1"/>
</dbReference>
<feature type="compositionally biased region" description="Basic and acidic residues" evidence="1">
    <location>
        <begin position="148"/>
        <end position="157"/>
    </location>
</feature>
<dbReference type="EMBL" id="CAACVJ010000033">
    <property type="protein sequence ID" value="VEP11956.1"/>
    <property type="molecule type" value="Genomic_DNA"/>
</dbReference>
<evidence type="ECO:0008006" key="5">
    <source>
        <dbReference type="Google" id="ProtNLM"/>
    </source>
</evidence>
<accession>A0A563VKF0</accession>
<feature type="compositionally biased region" description="Acidic residues" evidence="1">
    <location>
        <begin position="117"/>
        <end position="126"/>
    </location>
</feature>
<keyword evidence="4" id="KW-1185">Reference proteome</keyword>
<evidence type="ECO:0000313" key="4">
    <source>
        <dbReference type="Proteomes" id="UP000320055"/>
    </source>
</evidence>
<feature type="region of interest" description="Disordered" evidence="1">
    <location>
        <begin position="82"/>
        <end position="214"/>
    </location>
</feature>